<name>A0A7J7NJU1_9MAGN</name>
<reference evidence="5 6" key="1">
    <citation type="journal article" date="2020" name="IScience">
        <title>Genome Sequencing of the Endangered Kingdonia uniflora (Circaeasteraceae, Ranunculales) Reveals Potential Mechanisms of Evolutionary Specialization.</title>
        <authorList>
            <person name="Sun Y."/>
            <person name="Deng T."/>
            <person name="Zhang A."/>
            <person name="Moore M.J."/>
            <person name="Landis J.B."/>
            <person name="Lin N."/>
            <person name="Zhang H."/>
            <person name="Zhang X."/>
            <person name="Huang J."/>
            <person name="Zhang X."/>
            <person name="Sun H."/>
            <person name="Wang H."/>
        </authorList>
    </citation>
    <scope>NUCLEOTIDE SEQUENCE [LARGE SCALE GENOMIC DNA]</scope>
    <source>
        <strain evidence="5">TB1705</strain>
        <tissue evidence="5">Leaf</tissue>
    </source>
</reference>
<evidence type="ECO:0000313" key="5">
    <source>
        <dbReference type="EMBL" id="KAF6167465.1"/>
    </source>
</evidence>
<organism evidence="5 6">
    <name type="scientific">Kingdonia uniflora</name>
    <dbReference type="NCBI Taxonomy" id="39325"/>
    <lineage>
        <taxon>Eukaryota</taxon>
        <taxon>Viridiplantae</taxon>
        <taxon>Streptophyta</taxon>
        <taxon>Embryophyta</taxon>
        <taxon>Tracheophyta</taxon>
        <taxon>Spermatophyta</taxon>
        <taxon>Magnoliopsida</taxon>
        <taxon>Ranunculales</taxon>
        <taxon>Circaeasteraceae</taxon>
        <taxon>Kingdonia</taxon>
    </lineage>
</organism>
<accession>A0A7J7NJU1</accession>
<dbReference type="Proteomes" id="UP000541444">
    <property type="component" value="Unassembled WGS sequence"/>
</dbReference>
<feature type="region of interest" description="Disordered" evidence="4">
    <location>
        <begin position="1"/>
        <end position="60"/>
    </location>
</feature>
<proteinExistence type="inferred from homology"/>
<dbReference type="OrthoDB" id="782896at2759"/>
<feature type="coiled-coil region" evidence="3">
    <location>
        <begin position="190"/>
        <end position="273"/>
    </location>
</feature>
<keyword evidence="2 3" id="KW-0175">Coiled coil</keyword>
<evidence type="ECO:0000256" key="4">
    <source>
        <dbReference type="SAM" id="MobiDB-lite"/>
    </source>
</evidence>
<comment type="similarity">
    <text evidence="1">Belongs to the ICR family.</text>
</comment>
<comment type="caution">
    <text evidence="5">The sequence shown here is derived from an EMBL/GenBank/DDBJ whole genome shotgun (WGS) entry which is preliminary data.</text>
</comment>
<gene>
    <name evidence="5" type="ORF">GIB67_031666</name>
</gene>
<keyword evidence="6" id="KW-1185">Reference proteome</keyword>
<evidence type="ECO:0000256" key="1">
    <source>
        <dbReference type="ARBA" id="ARBA00009778"/>
    </source>
</evidence>
<evidence type="ECO:0000313" key="6">
    <source>
        <dbReference type="Proteomes" id="UP000541444"/>
    </source>
</evidence>
<dbReference type="AlphaFoldDB" id="A0A7J7NJU1"/>
<dbReference type="InterPro" id="IPR029688">
    <property type="entry name" value="ICR"/>
</dbReference>
<protein>
    <submittedName>
        <fullName evidence="5">Uncharacterized protein</fullName>
    </submittedName>
</protein>
<feature type="compositionally biased region" description="Polar residues" evidence="4">
    <location>
        <begin position="1"/>
        <end position="21"/>
    </location>
</feature>
<dbReference type="EMBL" id="JACGCM010000724">
    <property type="protein sequence ID" value="KAF6167465.1"/>
    <property type="molecule type" value="Genomic_DNA"/>
</dbReference>
<feature type="compositionally biased region" description="Basic and acidic residues" evidence="4">
    <location>
        <begin position="89"/>
        <end position="100"/>
    </location>
</feature>
<dbReference type="PANTHER" id="PTHR34224">
    <property type="entry name" value="INTERACTOR OF CONSTITUTIVE ACTIVE ROPS 2, CHLOROPLASTIC-RELATED"/>
    <property type="match status" value="1"/>
</dbReference>
<evidence type="ECO:0000256" key="3">
    <source>
        <dbReference type="SAM" id="Coils"/>
    </source>
</evidence>
<sequence length="369" mass="41006">MLQRQSSPRVQVQLKKSSGLESNHPHQRPIIDRSSNVGDRRSPRGSQSADSTQHKKLGTRVADLESQLGQAQEELKSLKNQLASAEAAKKEVQEELEKKNTYNPLVPDTDEEQNHPPTPTDIQETNSIENSLSTDVFEVPLEPTPYELIALVPERVISEQFDVVTKPIGKCNEPLLLEPRKHWDDINNQVAILTAKLEEKDREIELLHVEHERLNKQVIETAAEFTSSRTKEMETALCLSQMEAKFEESKANTVRLKQELEAMDTAKTALEAEMKAMMVQTDQWRKAADAAAAVLAGGFDMNGRCISMDKHANNGGGGAAAFDVAGIYTCSFEGSPMMADDMEYGVGSTKRKGSGIRMFGDLWKKKGQK</sequence>
<dbReference type="PANTHER" id="PTHR34224:SF2">
    <property type="entry name" value="INTERACTOR OF CONSTITUTIVE ACTIVE ROPS 4"/>
    <property type="match status" value="1"/>
</dbReference>
<evidence type="ECO:0000256" key="2">
    <source>
        <dbReference type="ARBA" id="ARBA00023054"/>
    </source>
</evidence>
<feature type="region of interest" description="Disordered" evidence="4">
    <location>
        <begin position="89"/>
        <end position="127"/>
    </location>
</feature>